<dbReference type="InterPro" id="IPR036116">
    <property type="entry name" value="FN3_sf"/>
</dbReference>
<sequence>MDAEPGKPTHPETEVPAVTRLQVVESRADSILLRWGHPAGVAQFEVYRDGNLLAVINGNLTSYQDNNLIAGQSYQYQVVALNASGQRSQPVSVSATAFNNQAPVIAAVPEFLTLTSSQSTGQSLHSFSATDADGHKLSWSIAQPLNAPFSISADGVLTLKQSAANLGGKVYSLVIDVSDGFSVTSTSVGVGFIDMGNSAGQRGLLRQVYTGHTFDGTVDSLLAFNQYPNSPSSSSVEPQFKSPSGVGNNYGQRMSGFLLPPVTGEYTFWVAADDASQLFLSTDFSADNKQKIAEVTSWVGEDNWGARPEQKSQSVTLQGGKPYFIEALMVEQSGGDHLSVAWTIPGGERQLISGQYLSQPLDRQPPEAITDLSLVRTDEASVILEWSKPADNNAVAGYEVWKSGTLLSTLNAADLSETNIEINNLDGGQRYDFYIVAFDAAGNRSVAGNIASVMISDYTPPAAPGNLAVSDVTTYSANIRWSEPENGLLYRIFIDDQLITTSAAAEYTLRNLKPGQNYTVQVFSVDAAGNQSARSAAKTITTVAINTAEPYFTAEHFSALVSRDATAGQGIFQARGYIDGNAPLNYQITAGNDAGLFSLSASGELTLAASAQNAAFSHTLTISASNGSSSASMQLTVMVLESSRLAQQGVNQQIWTNVSGGQVADIPLSAMPAEQNRLQNLSSPSGMGDNYGQRVRGFLKVPVTGSYSFWIASDDSSELRLSSDIDPAKAEVVARVTGYTNQDSWINNNQLKTNIELLAGQLYYIEALHKEGGGGDHMSVAWQGAGGAAKTQLTGDYLMPYSALYPSAPTVNKLVQSGFDKNGEQLTLSLNIPDDADGLQVFIYYGTTDAGDQISGWQKMFSPGALAAGNQQIFLPGIVPGENYFIRVEVRGPAGSSWSSVVPVSTQIIPAGKQAGEALPQSIDLSVEVDGNTKQLSFYKHSVRSPNYQLLTFDNRRQQQYQALVPMPEPRTYRGRVTNDPYQVVTGVIDAMGRMHISAWRGDGRAWGKVVDVSDLIDEQALGNSETQTEELQIQVSVPAAENNRYYVPQPGADFHNNLVRVSFKHEYNQFMNQAGGSVINSIAQMENHINETDYVWAQKTGLRWDVGRALIEVHGDSTAGNNQPRPAGTDATNFSIDFQDPFNGGHCWGGGDWVGCVANYTMNWGYTHEIGHNMGLGHGEQTDNNNQLQEPGTHMSNMQARKTTRRLQAGSKFKPARTLTDAMPPAAFKDYLSVYQDESASVAVLANDYDANGEELSIAAFDATTAQGGQVTQQGNVLRYTPPAGYIGVDQFTYTVTDGSLRTVGPVQIQVLRNGLTGDWNMEAITSDHNVTDASGDNNHLTAPELSALSSGLALADVREASNSNHAMTMALMASAAKADDALGHSLLPHKLDPGHKSFTASMWVKYNEISGARLLMGKSSNGPNNMEYGGWEIRSNGTAVEMQVNFRDRLMVNNQAVIRADNALSNGVWQHLVMVIDRDGGSESGELRGYLNGVAIAEPVPLPQGAGPIMAAMNSSGYGGGSPFRVGGHAHLNCSGEGNAKVCELAAGQAFDDVKIYHKALSEAEIQALSVR</sequence>
<evidence type="ECO:0000313" key="6">
    <source>
        <dbReference type="Proteomes" id="UP001065322"/>
    </source>
</evidence>
<evidence type="ECO:0000313" key="5">
    <source>
        <dbReference type="EMBL" id="UXD87069.1"/>
    </source>
</evidence>
<gene>
    <name evidence="5" type="ORF">HUF19_06255</name>
</gene>
<dbReference type="PANTHER" id="PTHR46769:SF2">
    <property type="entry name" value="FIBROCYSTIN-L ISOFORM 2 PRECURSOR-RELATED"/>
    <property type="match status" value="1"/>
</dbReference>
<dbReference type="InterPro" id="IPR003961">
    <property type="entry name" value="FN3_dom"/>
</dbReference>
<dbReference type="Pfam" id="PF13385">
    <property type="entry name" value="Laminin_G_3"/>
    <property type="match status" value="1"/>
</dbReference>
<proteinExistence type="predicted"/>
<dbReference type="Gene3D" id="2.60.40.60">
    <property type="entry name" value="Cadherins"/>
    <property type="match status" value="2"/>
</dbReference>
<evidence type="ECO:0000259" key="3">
    <source>
        <dbReference type="PROSITE" id="PS50853"/>
    </source>
</evidence>
<feature type="domain" description="Fibronectin type-III" evidence="3">
    <location>
        <begin position="365"/>
        <end position="462"/>
    </location>
</feature>
<feature type="domain" description="Fibronectin type-III" evidence="3">
    <location>
        <begin position="463"/>
        <end position="545"/>
    </location>
</feature>
<organism evidence="5 6">
    <name type="scientific">Thalassolituus hydrocarboniclasticus</name>
    <dbReference type="NCBI Taxonomy" id="2742796"/>
    <lineage>
        <taxon>Bacteria</taxon>
        <taxon>Pseudomonadati</taxon>
        <taxon>Pseudomonadota</taxon>
        <taxon>Gammaproteobacteria</taxon>
        <taxon>Oceanospirillales</taxon>
        <taxon>Oceanospirillaceae</taxon>
        <taxon>Thalassolituus</taxon>
    </lineage>
</organism>
<dbReference type="SUPFAM" id="SSF49899">
    <property type="entry name" value="Concanavalin A-like lectins/glucanases"/>
    <property type="match status" value="1"/>
</dbReference>
<dbReference type="RefSeq" id="WP_260998982.1">
    <property type="nucleotide sequence ID" value="NZ_CP054475.1"/>
</dbReference>
<dbReference type="SUPFAM" id="SSF49313">
    <property type="entry name" value="Cadherin-like"/>
    <property type="match status" value="1"/>
</dbReference>
<dbReference type="InterPro" id="IPR015919">
    <property type="entry name" value="Cadherin-like_sf"/>
</dbReference>
<accession>A0ABY6AAS5</accession>
<dbReference type="SUPFAM" id="SSF55486">
    <property type="entry name" value="Metalloproteases ('zincins'), catalytic domain"/>
    <property type="match status" value="1"/>
</dbReference>
<dbReference type="Gene3D" id="2.60.120.1560">
    <property type="match status" value="1"/>
</dbReference>
<dbReference type="InterPro" id="IPR013320">
    <property type="entry name" value="ConA-like_dom_sf"/>
</dbReference>
<keyword evidence="6" id="KW-1185">Reference proteome</keyword>
<reference evidence="6" key="1">
    <citation type="submission" date="2020-06" db="EMBL/GenBank/DDBJ databases">
        <title>Thalassolituus marinus alknpb1M-1, a hydrocarbon-degrading bacterium isolated from the deep-sea overlying water using an in-situ strategy from the South China Sea basin.</title>
        <authorList>
            <person name="Dong C."/>
            <person name="Chen Y."/>
            <person name="Shao Z."/>
        </authorList>
    </citation>
    <scope>NUCLEOTIDE SEQUENCE [LARGE SCALE GENOMIC DNA]</scope>
    <source>
        <strain evidence="6">alknpb1M-1</strain>
    </source>
</reference>
<dbReference type="PROSITE" id="PS50853">
    <property type="entry name" value="FN3"/>
    <property type="match status" value="3"/>
</dbReference>
<dbReference type="InterPro" id="IPR011658">
    <property type="entry name" value="PA14_dom"/>
</dbReference>
<dbReference type="PROSITE" id="PS51820">
    <property type="entry name" value="PA14"/>
    <property type="match status" value="2"/>
</dbReference>
<dbReference type="PANTHER" id="PTHR46769">
    <property type="entry name" value="POLYCYSTIC KIDNEY AND HEPATIC DISEASE 1 (AUTOSOMAL RECESSIVE)-LIKE 1"/>
    <property type="match status" value="1"/>
</dbReference>
<evidence type="ECO:0000259" key="4">
    <source>
        <dbReference type="PROSITE" id="PS51820"/>
    </source>
</evidence>
<dbReference type="InterPro" id="IPR052387">
    <property type="entry name" value="Fibrocystin"/>
</dbReference>
<evidence type="ECO:0000256" key="2">
    <source>
        <dbReference type="SAM" id="MobiDB-lite"/>
    </source>
</evidence>
<dbReference type="EMBL" id="CP054475">
    <property type="protein sequence ID" value="UXD87069.1"/>
    <property type="molecule type" value="Genomic_DNA"/>
</dbReference>
<evidence type="ECO:0000256" key="1">
    <source>
        <dbReference type="ARBA" id="ARBA00022729"/>
    </source>
</evidence>
<dbReference type="InterPro" id="IPR013783">
    <property type="entry name" value="Ig-like_fold"/>
</dbReference>
<dbReference type="SUPFAM" id="SSF56988">
    <property type="entry name" value="Anthrax protective antigen"/>
    <property type="match status" value="2"/>
</dbReference>
<dbReference type="SMART" id="SM00758">
    <property type="entry name" value="PA14"/>
    <property type="match status" value="2"/>
</dbReference>
<dbReference type="Gene3D" id="2.60.40.3440">
    <property type="match status" value="1"/>
</dbReference>
<feature type="domain" description="PA14" evidence="4">
    <location>
        <begin position="199"/>
        <end position="356"/>
    </location>
</feature>
<dbReference type="InterPro" id="IPR037524">
    <property type="entry name" value="PA14/GLEYA"/>
</dbReference>
<dbReference type="Pfam" id="PF07691">
    <property type="entry name" value="PA14"/>
    <property type="match status" value="2"/>
</dbReference>
<feature type="region of interest" description="Disordered" evidence="2">
    <location>
        <begin position="1178"/>
        <end position="1198"/>
    </location>
</feature>
<dbReference type="CDD" id="cd11304">
    <property type="entry name" value="Cadherin_repeat"/>
    <property type="match status" value="1"/>
</dbReference>
<dbReference type="Gene3D" id="2.60.120.200">
    <property type="match status" value="1"/>
</dbReference>
<feature type="compositionally biased region" description="Polar residues" evidence="2">
    <location>
        <begin position="1183"/>
        <end position="1198"/>
    </location>
</feature>
<dbReference type="Proteomes" id="UP001065322">
    <property type="component" value="Chromosome"/>
</dbReference>
<name>A0ABY6AAS5_9GAMM</name>
<feature type="domain" description="Fibronectin type-III" evidence="3">
    <location>
        <begin position="17"/>
        <end position="103"/>
    </location>
</feature>
<dbReference type="SMART" id="SM00060">
    <property type="entry name" value="FN3"/>
    <property type="match status" value="4"/>
</dbReference>
<dbReference type="SUPFAM" id="SSF49265">
    <property type="entry name" value="Fibronectin type III"/>
    <property type="match status" value="2"/>
</dbReference>
<feature type="domain" description="PA14" evidence="4">
    <location>
        <begin position="645"/>
        <end position="796"/>
    </location>
</feature>
<dbReference type="Pfam" id="PF17963">
    <property type="entry name" value="Big_9"/>
    <property type="match status" value="1"/>
</dbReference>
<dbReference type="CDD" id="cd00063">
    <property type="entry name" value="FN3"/>
    <property type="match status" value="3"/>
</dbReference>
<dbReference type="Gene3D" id="2.60.40.10">
    <property type="entry name" value="Immunoglobulins"/>
    <property type="match status" value="3"/>
</dbReference>
<dbReference type="Pfam" id="PF00041">
    <property type="entry name" value="fn3"/>
    <property type="match status" value="3"/>
</dbReference>
<keyword evidence="1" id="KW-0732">Signal</keyword>
<protein>
    <submittedName>
        <fullName evidence="5">Fibronectin type III domain-containing protein</fullName>
    </submittedName>
</protein>